<dbReference type="InterPro" id="IPR001279">
    <property type="entry name" value="Metallo-B-lactamas"/>
</dbReference>
<reference evidence="2" key="1">
    <citation type="submission" date="2005-08" db="EMBL/GenBank/DDBJ databases">
        <title>Complete sequence of Dechloromonas aromatica RCB.</title>
        <authorList>
            <person name="Salinero K.K."/>
            <person name="Copeland A."/>
            <person name="Lucas S."/>
            <person name="Lapidus A."/>
            <person name="Barry K."/>
            <person name="Detter J.C."/>
            <person name="Glavina T."/>
            <person name="Hammon N."/>
            <person name="Israni S."/>
            <person name="Pitluck S."/>
            <person name="Di Bartolo G."/>
            <person name="Trong S."/>
            <person name="Schmutz J."/>
            <person name="Larimer F."/>
            <person name="Land M."/>
            <person name="Ivanova N."/>
            <person name="Richardson P."/>
        </authorList>
    </citation>
    <scope>NUCLEOTIDE SEQUENCE</scope>
    <source>
        <strain evidence="2">RCB</strain>
    </source>
</reference>
<dbReference type="SUPFAM" id="SSF56281">
    <property type="entry name" value="Metallo-hydrolase/oxidoreductase"/>
    <property type="match status" value="1"/>
</dbReference>
<dbReference type="EMBL" id="CP000089">
    <property type="protein sequence ID" value="AAZ46740.1"/>
    <property type="molecule type" value="Genomic_DNA"/>
</dbReference>
<dbReference type="Gene3D" id="3.60.15.10">
    <property type="entry name" value="Ribonuclease Z/Hydroxyacylglutathione hydrolase-like"/>
    <property type="match status" value="1"/>
</dbReference>
<organism evidence="2">
    <name type="scientific">Dechloromonas aromatica (strain RCB)</name>
    <dbReference type="NCBI Taxonomy" id="159087"/>
    <lineage>
        <taxon>Bacteria</taxon>
        <taxon>Pseudomonadati</taxon>
        <taxon>Pseudomonadota</taxon>
        <taxon>Betaproteobacteria</taxon>
        <taxon>Rhodocyclales</taxon>
        <taxon>Azonexaceae</taxon>
        <taxon>Dechloromonas</taxon>
    </lineage>
</organism>
<dbReference type="CDD" id="cd07715">
    <property type="entry name" value="TaR3-like_MBL-fold"/>
    <property type="match status" value="1"/>
</dbReference>
<dbReference type="HOGENOM" id="CLU_031317_1_0_4"/>
<dbReference type="InterPro" id="IPR036866">
    <property type="entry name" value="RibonucZ/Hydroxyglut_hydro"/>
</dbReference>
<dbReference type="eggNOG" id="COG1235">
    <property type="taxonomic scope" value="Bacteria"/>
</dbReference>
<dbReference type="Pfam" id="PF12706">
    <property type="entry name" value="Lactamase_B_2"/>
    <property type="match status" value="1"/>
</dbReference>
<evidence type="ECO:0000313" key="2">
    <source>
        <dbReference type="EMBL" id="AAZ46740.1"/>
    </source>
</evidence>
<dbReference type="AlphaFoldDB" id="Q47EJ1"/>
<protein>
    <submittedName>
        <fullName evidence="2">Metallo-beta-lactamase family protein</fullName>
    </submittedName>
</protein>
<evidence type="ECO:0000259" key="1">
    <source>
        <dbReference type="Pfam" id="PF12706"/>
    </source>
</evidence>
<dbReference type="OrthoDB" id="9803916at2"/>
<dbReference type="STRING" id="159087.Daro_1994"/>
<name>Q47EJ1_DECAR</name>
<dbReference type="KEGG" id="dar:Daro_1994"/>
<gene>
    <name evidence="2" type="ordered locus">Daro_1994</name>
</gene>
<dbReference type="PANTHER" id="PTHR42663">
    <property type="entry name" value="HYDROLASE C777.06C-RELATED-RELATED"/>
    <property type="match status" value="1"/>
</dbReference>
<proteinExistence type="predicted"/>
<dbReference type="PANTHER" id="PTHR42663:SF4">
    <property type="entry name" value="SLL1036 PROTEIN"/>
    <property type="match status" value="1"/>
</dbReference>
<feature type="domain" description="Metallo-beta-lactamase" evidence="1">
    <location>
        <begin position="104"/>
        <end position="277"/>
    </location>
</feature>
<sequence length="320" mass="35416">MNQVVFWGTRGSLPVALTHRDIREKIIAALTAANGKSFKTQMALDEFVDSLPFAINGTFGGNSSCVEIVGDGPEHFICDMGSGARPLGLAKIARYGVPNQQTYHIFISHLQWDHLMGFPYFAPMYIPGNRIVIHGCHPQLEASIRLQMQAPCFPVDYAQAGARIEFDVMTPDKPQYIAELNVTPKKQLHAGDSYGYRFESLTKTVVYSTDSEHRLDNPGEHEAFVAFFAKADLVIFDAMYSLAEAVSVKADWGHSSNVVGVELCQAAAAKRLVLFHHEPVHDDKQLARLVAETRRLEQITRGSRAPLEIISAYDGLAIDL</sequence>
<accession>Q47EJ1</accession>